<sequence>MRGCRGLAPVGSGRVTVQFDVSGRVLLDDGGERVVARWDARDEQVRLTQITRTPQGWTSFGTDQPRVMAAAEALLGPTAGPVTLTLGADHDRLVTTRAETCIVWHPTDFWETHQQGGPVDPTGPPTTSR</sequence>
<name>A0A917TC75_9ACTN</name>
<organism evidence="1 2">
    <name type="scientific">Nakamurella endophytica</name>
    <dbReference type="NCBI Taxonomy" id="1748367"/>
    <lineage>
        <taxon>Bacteria</taxon>
        <taxon>Bacillati</taxon>
        <taxon>Actinomycetota</taxon>
        <taxon>Actinomycetes</taxon>
        <taxon>Nakamurellales</taxon>
        <taxon>Nakamurellaceae</taxon>
        <taxon>Nakamurella</taxon>
    </lineage>
</organism>
<accession>A0A917TC75</accession>
<reference evidence="1" key="2">
    <citation type="submission" date="2020-09" db="EMBL/GenBank/DDBJ databases">
        <authorList>
            <person name="Sun Q."/>
            <person name="Zhou Y."/>
        </authorList>
    </citation>
    <scope>NUCLEOTIDE SEQUENCE</scope>
    <source>
        <strain evidence="1">CGMCC 4.7308</strain>
    </source>
</reference>
<evidence type="ECO:0000313" key="2">
    <source>
        <dbReference type="Proteomes" id="UP000655208"/>
    </source>
</evidence>
<protein>
    <submittedName>
        <fullName evidence="1">Uncharacterized protein</fullName>
    </submittedName>
</protein>
<keyword evidence="2" id="KW-1185">Reference proteome</keyword>
<dbReference type="AlphaFoldDB" id="A0A917TC75"/>
<comment type="caution">
    <text evidence="1">The sequence shown here is derived from an EMBL/GenBank/DDBJ whole genome shotgun (WGS) entry which is preliminary data.</text>
</comment>
<evidence type="ECO:0000313" key="1">
    <source>
        <dbReference type="EMBL" id="GGM16906.1"/>
    </source>
</evidence>
<dbReference type="EMBL" id="BMNA01000017">
    <property type="protein sequence ID" value="GGM16906.1"/>
    <property type="molecule type" value="Genomic_DNA"/>
</dbReference>
<reference evidence="1" key="1">
    <citation type="journal article" date="2014" name="Int. J. Syst. Evol. Microbiol.">
        <title>Complete genome sequence of Corynebacterium casei LMG S-19264T (=DSM 44701T), isolated from a smear-ripened cheese.</title>
        <authorList>
            <consortium name="US DOE Joint Genome Institute (JGI-PGF)"/>
            <person name="Walter F."/>
            <person name="Albersmeier A."/>
            <person name="Kalinowski J."/>
            <person name="Ruckert C."/>
        </authorList>
    </citation>
    <scope>NUCLEOTIDE SEQUENCE</scope>
    <source>
        <strain evidence="1">CGMCC 4.7308</strain>
    </source>
</reference>
<dbReference type="Proteomes" id="UP000655208">
    <property type="component" value="Unassembled WGS sequence"/>
</dbReference>
<gene>
    <name evidence="1" type="ORF">GCM10011594_41180</name>
</gene>
<proteinExistence type="predicted"/>